<gene>
    <name evidence="2" type="ORF">GCM10010915_24900</name>
</gene>
<protein>
    <submittedName>
        <fullName evidence="2">Glyoxalase</fullName>
    </submittedName>
</protein>
<dbReference type="PROSITE" id="PS51819">
    <property type="entry name" value="VOC"/>
    <property type="match status" value="1"/>
</dbReference>
<sequence>MTSSTATITLSLPITDRARAMAFYRDAFAFHLVGTLEEDGIPEPLQFRLDSQTLLALIPADGLGWVLGDRPLAPPGVSECLLGMTLATEAEVNNLVERVRHAGSDVITAPRTEFWGYTALCLDPDGHAWQLTASPTT</sequence>
<proteinExistence type="predicted"/>
<dbReference type="InterPro" id="IPR029068">
    <property type="entry name" value="Glyas_Bleomycin-R_OHBP_Dase"/>
</dbReference>
<dbReference type="RefSeq" id="WP_188712516.1">
    <property type="nucleotide sequence ID" value="NZ_BMHO01000001.1"/>
</dbReference>
<keyword evidence="3" id="KW-1185">Reference proteome</keyword>
<accession>A0A917DJW1</accession>
<organism evidence="2 3">
    <name type="scientific">Microbacterium faecale</name>
    <dbReference type="NCBI Taxonomy" id="1804630"/>
    <lineage>
        <taxon>Bacteria</taxon>
        <taxon>Bacillati</taxon>
        <taxon>Actinomycetota</taxon>
        <taxon>Actinomycetes</taxon>
        <taxon>Micrococcales</taxon>
        <taxon>Microbacteriaceae</taxon>
        <taxon>Microbacterium</taxon>
    </lineage>
</organism>
<dbReference type="Proteomes" id="UP000633205">
    <property type="component" value="Unassembled WGS sequence"/>
</dbReference>
<reference evidence="2" key="1">
    <citation type="journal article" date="2014" name="Int. J. Syst. Evol. Microbiol.">
        <title>Complete genome sequence of Corynebacterium casei LMG S-19264T (=DSM 44701T), isolated from a smear-ripened cheese.</title>
        <authorList>
            <consortium name="US DOE Joint Genome Institute (JGI-PGF)"/>
            <person name="Walter F."/>
            <person name="Albersmeier A."/>
            <person name="Kalinowski J."/>
            <person name="Ruckert C."/>
        </authorList>
    </citation>
    <scope>NUCLEOTIDE SEQUENCE</scope>
    <source>
        <strain evidence="2">CGMCC 1.15152</strain>
    </source>
</reference>
<dbReference type="InterPro" id="IPR037523">
    <property type="entry name" value="VOC_core"/>
</dbReference>
<reference evidence="2" key="2">
    <citation type="submission" date="2020-09" db="EMBL/GenBank/DDBJ databases">
        <authorList>
            <person name="Sun Q."/>
            <person name="Zhou Y."/>
        </authorList>
    </citation>
    <scope>NUCLEOTIDE SEQUENCE</scope>
    <source>
        <strain evidence="2">CGMCC 1.15152</strain>
    </source>
</reference>
<dbReference type="PANTHER" id="PTHR36503">
    <property type="entry name" value="BLR2520 PROTEIN"/>
    <property type="match status" value="1"/>
</dbReference>
<dbReference type="InterPro" id="IPR004360">
    <property type="entry name" value="Glyas_Fos-R_dOase_dom"/>
</dbReference>
<dbReference type="EMBL" id="BMHO01000001">
    <property type="protein sequence ID" value="GGD42833.1"/>
    <property type="molecule type" value="Genomic_DNA"/>
</dbReference>
<dbReference type="Gene3D" id="3.10.180.10">
    <property type="entry name" value="2,3-Dihydroxybiphenyl 1,2-Dioxygenase, domain 1"/>
    <property type="match status" value="1"/>
</dbReference>
<dbReference type="SUPFAM" id="SSF54593">
    <property type="entry name" value="Glyoxalase/Bleomycin resistance protein/Dihydroxybiphenyl dioxygenase"/>
    <property type="match status" value="1"/>
</dbReference>
<dbReference type="PANTHER" id="PTHR36503:SF1">
    <property type="entry name" value="BLR2520 PROTEIN"/>
    <property type="match status" value="1"/>
</dbReference>
<evidence type="ECO:0000259" key="1">
    <source>
        <dbReference type="PROSITE" id="PS51819"/>
    </source>
</evidence>
<evidence type="ECO:0000313" key="3">
    <source>
        <dbReference type="Proteomes" id="UP000633205"/>
    </source>
</evidence>
<name>A0A917DJW1_9MICO</name>
<evidence type="ECO:0000313" key="2">
    <source>
        <dbReference type="EMBL" id="GGD42833.1"/>
    </source>
</evidence>
<comment type="caution">
    <text evidence="2">The sequence shown here is derived from an EMBL/GenBank/DDBJ whole genome shotgun (WGS) entry which is preliminary data.</text>
</comment>
<dbReference type="AlphaFoldDB" id="A0A917DJW1"/>
<feature type="domain" description="VOC" evidence="1">
    <location>
        <begin position="4"/>
        <end position="134"/>
    </location>
</feature>
<dbReference type="Pfam" id="PF00903">
    <property type="entry name" value="Glyoxalase"/>
    <property type="match status" value="1"/>
</dbReference>